<sequence length="107" mass="11697">MTQIPFGISSDTTGVPIAVDFPMLIQIFDLLKTALKKGQSLPLPIAQIVRTAVSHATIWNIRMCTFIVPILLAGKQRQFNQSPITPFLAMDSANVPIYLMKARLGSG</sequence>
<dbReference type="Proteomes" id="UP000308267">
    <property type="component" value="Unassembled WGS sequence"/>
</dbReference>
<accession>A0A4S2L5S3</accession>
<dbReference type="EMBL" id="SJOL01009301">
    <property type="protein sequence ID" value="TGZ58372.1"/>
    <property type="molecule type" value="Genomic_DNA"/>
</dbReference>
<organism evidence="1 2">
    <name type="scientific">Opisthorchis felineus</name>
    <dbReference type="NCBI Taxonomy" id="147828"/>
    <lineage>
        <taxon>Eukaryota</taxon>
        <taxon>Metazoa</taxon>
        <taxon>Spiralia</taxon>
        <taxon>Lophotrochozoa</taxon>
        <taxon>Platyhelminthes</taxon>
        <taxon>Trematoda</taxon>
        <taxon>Digenea</taxon>
        <taxon>Opisthorchiida</taxon>
        <taxon>Opisthorchiata</taxon>
        <taxon>Opisthorchiidae</taxon>
        <taxon>Opisthorchis</taxon>
    </lineage>
</organism>
<protein>
    <submittedName>
        <fullName evidence="1">Uncharacterized protein</fullName>
    </submittedName>
</protein>
<keyword evidence="2" id="KW-1185">Reference proteome</keyword>
<gene>
    <name evidence="1" type="ORF">CRM22_009665</name>
</gene>
<name>A0A4S2L5S3_OPIFE</name>
<comment type="caution">
    <text evidence="1">The sequence shown here is derived from an EMBL/GenBank/DDBJ whole genome shotgun (WGS) entry which is preliminary data.</text>
</comment>
<evidence type="ECO:0000313" key="2">
    <source>
        <dbReference type="Proteomes" id="UP000308267"/>
    </source>
</evidence>
<dbReference type="AlphaFoldDB" id="A0A4S2L5S3"/>
<evidence type="ECO:0000313" key="1">
    <source>
        <dbReference type="EMBL" id="TGZ58372.1"/>
    </source>
</evidence>
<reference evidence="1 2" key="1">
    <citation type="journal article" date="2019" name="BMC Genomics">
        <title>New insights from Opisthorchis felineus genome: update on genomics of the epidemiologically important liver flukes.</title>
        <authorList>
            <person name="Ershov N.I."/>
            <person name="Mordvinov V.A."/>
            <person name="Prokhortchouk E.B."/>
            <person name="Pakharukova M.Y."/>
            <person name="Gunbin K.V."/>
            <person name="Ustyantsev K."/>
            <person name="Genaev M.A."/>
            <person name="Blinov A.G."/>
            <person name="Mazur A."/>
            <person name="Boulygina E."/>
            <person name="Tsygankova S."/>
            <person name="Khrameeva E."/>
            <person name="Chekanov N."/>
            <person name="Fan G."/>
            <person name="Xiao A."/>
            <person name="Zhang H."/>
            <person name="Xu X."/>
            <person name="Yang H."/>
            <person name="Solovyev V."/>
            <person name="Lee S.M."/>
            <person name="Liu X."/>
            <person name="Afonnikov D.A."/>
            <person name="Skryabin K.G."/>
        </authorList>
    </citation>
    <scope>NUCLEOTIDE SEQUENCE [LARGE SCALE GENOMIC DNA]</scope>
    <source>
        <strain evidence="1">AK-0245</strain>
        <tissue evidence="1">Whole organism</tissue>
    </source>
</reference>
<proteinExistence type="predicted"/>